<keyword evidence="3" id="KW-0963">Cytoplasm</keyword>
<evidence type="ECO:0000259" key="6">
    <source>
        <dbReference type="Pfam" id="PF00685"/>
    </source>
</evidence>
<dbReference type="KEGG" id="emc:129346355"/>
<proteinExistence type="inferred from homology"/>
<evidence type="ECO:0000313" key="7">
    <source>
        <dbReference type="Proteomes" id="UP001190640"/>
    </source>
</evidence>
<dbReference type="Gene3D" id="3.40.50.300">
    <property type="entry name" value="P-loop containing nucleotide triphosphate hydrolases"/>
    <property type="match status" value="1"/>
</dbReference>
<dbReference type="GO" id="GO:0008146">
    <property type="term" value="F:sulfotransferase activity"/>
    <property type="evidence" value="ECO:0007669"/>
    <property type="project" value="InterPro"/>
</dbReference>
<evidence type="ECO:0000256" key="2">
    <source>
        <dbReference type="ARBA" id="ARBA00005771"/>
    </source>
</evidence>
<evidence type="ECO:0000256" key="3">
    <source>
        <dbReference type="ARBA" id="ARBA00022490"/>
    </source>
</evidence>
<dbReference type="GO" id="GO:0005737">
    <property type="term" value="C:cytoplasm"/>
    <property type="evidence" value="ECO:0007669"/>
    <property type="project" value="UniProtKB-SubCell"/>
</dbReference>
<keyword evidence="4 5" id="KW-0808">Transferase</keyword>
<organism evidence="7 8">
    <name type="scientific">Eublepharis macularius</name>
    <name type="common">Leopard gecko</name>
    <name type="synonym">Cyrtodactylus macularius</name>
    <dbReference type="NCBI Taxonomy" id="481883"/>
    <lineage>
        <taxon>Eukaryota</taxon>
        <taxon>Metazoa</taxon>
        <taxon>Chordata</taxon>
        <taxon>Craniata</taxon>
        <taxon>Vertebrata</taxon>
        <taxon>Euteleostomi</taxon>
        <taxon>Lepidosauria</taxon>
        <taxon>Squamata</taxon>
        <taxon>Bifurcata</taxon>
        <taxon>Gekkota</taxon>
        <taxon>Eublepharidae</taxon>
        <taxon>Eublepharinae</taxon>
        <taxon>Eublepharis</taxon>
    </lineage>
</organism>
<evidence type="ECO:0000256" key="5">
    <source>
        <dbReference type="RuleBase" id="RU361155"/>
    </source>
</evidence>
<gene>
    <name evidence="8" type="primary">LOC129346355</name>
</gene>
<protein>
    <recommendedName>
        <fullName evidence="5">Sulfotransferase</fullName>
        <ecNumber evidence="5">2.8.2.-</ecNumber>
    </recommendedName>
</protein>
<dbReference type="FunFam" id="3.40.50.300:FF:000433">
    <property type="entry name" value="Estrogen sulfotransferase"/>
    <property type="match status" value="1"/>
</dbReference>
<feature type="domain" description="Sulfotransferase" evidence="6">
    <location>
        <begin position="94"/>
        <end position="338"/>
    </location>
</feature>
<dbReference type="RefSeq" id="XP_054859714.1">
    <property type="nucleotide sequence ID" value="XM_055003739.1"/>
</dbReference>
<evidence type="ECO:0000256" key="1">
    <source>
        <dbReference type="ARBA" id="ARBA00004496"/>
    </source>
</evidence>
<dbReference type="EC" id="2.8.2.-" evidence="5"/>
<evidence type="ECO:0000313" key="8">
    <source>
        <dbReference type="RefSeq" id="XP_054859714.1"/>
    </source>
</evidence>
<keyword evidence="7" id="KW-1185">Reference proteome</keyword>
<sequence length="352" mass="41421">MPTRQEWELSRPLQIICQGPALCVQTDRREASAQEYSGEQKSLLTRAESRSESKDLLAMQPPEEYLFSHKRFYFQPQLATAEYLDSLEDFEIRDSDVFLVTYPKSGTTWTQNILSLIYHEGHRDGTEDIDLLDRVPWLEYNIRGTDYINRPSPRLFACHLPYYMVPKGLRNKRGKVIYVSRNPKDVLVSYYHFSKIAVKIETAEDFDSFMEKFLSGKVLASLWLDHVEGWYGHKDNFNILFLTYEEMKKDLRSSVLKICNFLGKKLTEKELHDVVDKASFDKQRRDPRTNYEHLPPDIIEKGKGHFLRKGTVGDWKNTMTVAQSERFDSVFKERMQNLPFRFCWDINEELPS</sequence>
<dbReference type="InterPro" id="IPR027417">
    <property type="entry name" value="P-loop_NTPase"/>
</dbReference>
<name>A0AA97LL73_EUBMA</name>
<dbReference type="Proteomes" id="UP001190640">
    <property type="component" value="Chromosome 1"/>
</dbReference>
<accession>A0AA97LL73</accession>
<dbReference type="GeneID" id="129346355"/>
<dbReference type="Pfam" id="PF00685">
    <property type="entry name" value="Sulfotransfer_1"/>
    <property type="match status" value="1"/>
</dbReference>
<dbReference type="AlphaFoldDB" id="A0AA97LL73"/>
<reference evidence="8" key="1">
    <citation type="submission" date="2025-08" db="UniProtKB">
        <authorList>
            <consortium name="RefSeq"/>
        </authorList>
    </citation>
    <scope>IDENTIFICATION</scope>
    <source>
        <tissue evidence="8">Blood</tissue>
    </source>
</reference>
<dbReference type="PANTHER" id="PTHR11783">
    <property type="entry name" value="SULFOTRANSFERASE SULT"/>
    <property type="match status" value="1"/>
</dbReference>
<evidence type="ECO:0000256" key="4">
    <source>
        <dbReference type="ARBA" id="ARBA00022679"/>
    </source>
</evidence>
<dbReference type="InterPro" id="IPR000863">
    <property type="entry name" value="Sulfotransferase_dom"/>
</dbReference>
<dbReference type="SUPFAM" id="SSF52540">
    <property type="entry name" value="P-loop containing nucleoside triphosphate hydrolases"/>
    <property type="match status" value="1"/>
</dbReference>
<comment type="similarity">
    <text evidence="2 5">Belongs to the sulfotransferase 1 family.</text>
</comment>
<comment type="subcellular location">
    <subcellularLocation>
        <location evidence="1">Cytoplasm</location>
    </subcellularLocation>
</comment>